<dbReference type="PROSITE" id="PS01275">
    <property type="entry name" value="EFP"/>
    <property type="match status" value="1"/>
</dbReference>
<evidence type="ECO:0000256" key="3">
    <source>
        <dbReference type="ARBA" id="ARBA00009479"/>
    </source>
</evidence>
<dbReference type="InterPro" id="IPR013852">
    <property type="entry name" value="Transl_elong_P/YeiP_CS"/>
</dbReference>
<evidence type="ECO:0000256" key="2">
    <source>
        <dbReference type="ARBA" id="ARBA00004815"/>
    </source>
</evidence>
<dbReference type="PIRSF" id="PIRSF005901">
    <property type="entry name" value="EF-P"/>
    <property type="match status" value="1"/>
</dbReference>
<dbReference type="InterPro" id="IPR014722">
    <property type="entry name" value="Rib_uL2_dom2"/>
</dbReference>
<dbReference type="PANTHER" id="PTHR30053">
    <property type="entry name" value="ELONGATION FACTOR P"/>
    <property type="match status" value="1"/>
</dbReference>
<comment type="similarity">
    <text evidence="3 7 9">Belongs to the elongation factor P family.</text>
</comment>
<accession>A0A8E6B9D4</accession>
<dbReference type="NCBIfam" id="TIGR00038">
    <property type="entry name" value="efp"/>
    <property type="match status" value="1"/>
</dbReference>
<evidence type="ECO:0000313" key="12">
    <source>
        <dbReference type="EMBL" id="QVL34605.1"/>
    </source>
</evidence>
<evidence type="ECO:0000259" key="10">
    <source>
        <dbReference type="SMART" id="SM00841"/>
    </source>
</evidence>
<feature type="domain" description="Translation elongation factor P/YeiP central" evidence="11">
    <location>
        <begin position="70"/>
        <end position="124"/>
    </location>
</feature>
<dbReference type="PANTHER" id="PTHR30053:SF14">
    <property type="entry name" value="TRANSLATION ELONGATION FACTOR KOW-LIKE DOMAIN-CONTAINING PROTEIN"/>
    <property type="match status" value="1"/>
</dbReference>
<evidence type="ECO:0000256" key="7">
    <source>
        <dbReference type="HAMAP-Rule" id="MF_00141"/>
    </source>
</evidence>
<dbReference type="InterPro" id="IPR008991">
    <property type="entry name" value="Translation_prot_SH3-like_sf"/>
</dbReference>
<feature type="domain" description="Elongation factor P C-terminal" evidence="10">
    <location>
        <begin position="132"/>
        <end position="187"/>
    </location>
</feature>
<comment type="pathway">
    <text evidence="2 7">Protein biosynthesis; polypeptide chain elongation.</text>
</comment>
<keyword evidence="13" id="KW-1185">Reference proteome</keyword>
<dbReference type="GO" id="GO:0043043">
    <property type="term" value="P:peptide biosynthetic process"/>
    <property type="evidence" value="ECO:0007669"/>
    <property type="project" value="InterPro"/>
</dbReference>
<name>A0A8E6B9D4_9BACT</name>
<evidence type="ECO:0000256" key="4">
    <source>
        <dbReference type="ARBA" id="ARBA00022490"/>
    </source>
</evidence>
<evidence type="ECO:0000259" key="11">
    <source>
        <dbReference type="SMART" id="SM01185"/>
    </source>
</evidence>
<dbReference type="FunFam" id="2.40.50.140:FF:000004">
    <property type="entry name" value="Elongation factor P"/>
    <property type="match status" value="1"/>
</dbReference>
<organism evidence="12 13">
    <name type="scientific">Telmatocola sphagniphila</name>
    <dbReference type="NCBI Taxonomy" id="1123043"/>
    <lineage>
        <taxon>Bacteria</taxon>
        <taxon>Pseudomonadati</taxon>
        <taxon>Planctomycetota</taxon>
        <taxon>Planctomycetia</taxon>
        <taxon>Gemmatales</taxon>
        <taxon>Gemmataceae</taxon>
    </lineage>
</organism>
<dbReference type="InterPro" id="IPR011768">
    <property type="entry name" value="Transl_elongation_fac_P"/>
</dbReference>
<evidence type="ECO:0000256" key="5">
    <source>
        <dbReference type="ARBA" id="ARBA00022768"/>
    </source>
</evidence>
<dbReference type="SMART" id="SM01185">
    <property type="entry name" value="EFP"/>
    <property type="match status" value="1"/>
</dbReference>
<evidence type="ECO:0000313" key="13">
    <source>
        <dbReference type="Proteomes" id="UP000676194"/>
    </source>
</evidence>
<dbReference type="NCBIfam" id="NF001810">
    <property type="entry name" value="PRK00529.1"/>
    <property type="match status" value="1"/>
</dbReference>
<dbReference type="Proteomes" id="UP000676194">
    <property type="component" value="Chromosome"/>
</dbReference>
<dbReference type="GO" id="GO:0005829">
    <property type="term" value="C:cytosol"/>
    <property type="evidence" value="ECO:0007669"/>
    <property type="project" value="UniProtKB-ARBA"/>
</dbReference>
<protein>
    <recommendedName>
        <fullName evidence="7 8">Elongation factor P</fullName>
        <shortName evidence="7">EF-P</shortName>
    </recommendedName>
</protein>
<gene>
    <name evidence="7 12" type="primary">efp</name>
    <name evidence="12" type="ORF">KIH39_12060</name>
</gene>
<evidence type="ECO:0000256" key="9">
    <source>
        <dbReference type="RuleBase" id="RU004389"/>
    </source>
</evidence>
<dbReference type="Gene3D" id="2.40.50.140">
    <property type="entry name" value="Nucleic acid-binding proteins"/>
    <property type="match status" value="2"/>
</dbReference>
<evidence type="ECO:0000256" key="1">
    <source>
        <dbReference type="ARBA" id="ARBA00004496"/>
    </source>
</evidence>
<dbReference type="InterPro" id="IPR012340">
    <property type="entry name" value="NA-bd_OB-fold"/>
</dbReference>
<dbReference type="FunFam" id="2.40.50.140:FF:000009">
    <property type="entry name" value="Elongation factor P"/>
    <property type="match status" value="1"/>
</dbReference>
<evidence type="ECO:0000256" key="8">
    <source>
        <dbReference type="NCBIfam" id="TIGR00038"/>
    </source>
</evidence>
<dbReference type="SUPFAM" id="SSF50249">
    <property type="entry name" value="Nucleic acid-binding proteins"/>
    <property type="match status" value="2"/>
</dbReference>
<dbReference type="InterPro" id="IPR020599">
    <property type="entry name" value="Transl_elong_fac_P/YeiP"/>
</dbReference>
<dbReference type="EMBL" id="CP074694">
    <property type="protein sequence ID" value="QVL34605.1"/>
    <property type="molecule type" value="Genomic_DNA"/>
</dbReference>
<proteinExistence type="inferred from homology"/>
<dbReference type="GO" id="GO:0003746">
    <property type="term" value="F:translation elongation factor activity"/>
    <property type="evidence" value="ECO:0007669"/>
    <property type="project" value="UniProtKB-UniRule"/>
</dbReference>
<dbReference type="Pfam" id="PF08207">
    <property type="entry name" value="EFP_N"/>
    <property type="match status" value="1"/>
</dbReference>
<sequence>MASIKYIDVRKGMVLVGEDGSLMQCLERDLNTPGNWRAILYLKMRNLKTGSITDNRYKPDDKAELAYLDTREMQYSYRDGDSYIFMDTETFEQTSLKAEFVGEQMVYLKENDTVRLTVFDGKPLSVELPATVELKVTETEPGIKGATAQAQYKGAVVETGLKINVPPFINQGDIIKIDTRTGEYLGRHGK</sequence>
<dbReference type="HAMAP" id="MF_00141">
    <property type="entry name" value="EF_P"/>
    <property type="match status" value="1"/>
</dbReference>
<comment type="subcellular location">
    <subcellularLocation>
        <location evidence="1 7">Cytoplasm</location>
    </subcellularLocation>
</comment>
<comment type="function">
    <text evidence="7">Involved in peptide bond synthesis. Stimulates efficient translation and peptide-bond synthesis on native or reconstituted 70S ribosomes in vitro. Probably functions indirectly by altering the affinity of the ribosome for aminoacyl-tRNA, thus increasing their reactivity as acceptors for peptidyl transferase.</text>
</comment>
<reference evidence="12" key="1">
    <citation type="submission" date="2021-05" db="EMBL/GenBank/DDBJ databases">
        <title>Complete genome sequence of the cellulolytic planctomycete Telmatocola sphagniphila SP2T and characterization of the first cellulase from planctomycetes.</title>
        <authorList>
            <person name="Rakitin A.L."/>
            <person name="Beletsky A.V."/>
            <person name="Naumoff D.G."/>
            <person name="Kulichevskaya I.S."/>
            <person name="Mardanov A.V."/>
            <person name="Ravin N.V."/>
            <person name="Dedysh S.N."/>
        </authorList>
    </citation>
    <scope>NUCLEOTIDE SEQUENCE</scope>
    <source>
        <strain evidence="12">SP2T</strain>
    </source>
</reference>
<dbReference type="InterPro" id="IPR015365">
    <property type="entry name" value="Elong-fact-P_C"/>
</dbReference>
<dbReference type="RefSeq" id="WP_213499753.1">
    <property type="nucleotide sequence ID" value="NZ_CP074694.1"/>
</dbReference>
<dbReference type="InterPro" id="IPR001059">
    <property type="entry name" value="Transl_elong_P/YeiP_cen"/>
</dbReference>
<dbReference type="UniPathway" id="UPA00345"/>
<keyword evidence="4 7" id="KW-0963">Cytoplasm</keyword>
<keyword evidence="6 7" id="KW-0648">Protein biosynthesis</keyword>
<dbReference type="SMART" id="SM00841">
    <property type="entry name" value="Elong-fact-P_C"/>
    <property type="match status" value="1"/>
</dbReference>
<dbReference type="SUPFAM" id="SSF50104">
    <property type="entry name" value="Translation proteins SH3-like domain"/>
    <property type="match status" value="1"/>
</dbReference>
<dbReference type="KEGG" id="tsph:KIH39_12060"/>
<dbReference type="InterPro" id="IPR013185">
    <property type="entry name" value="Transl_elong_KOW-like"/>
</dbReference>
<dbReference type="CDD" id="cd05794">
    <property type="entry name" value="S1_EF-P_repeat_2"/>
    <property type="match status" value="1"/>
</dbReference>
<dbReference type="Pfam" id="PF01132">
    <property type="entry name" value="EFP"/>
    <property type="match status" value="1"/>
</dbReference>
<dbReference type="Gene3D" id="2.30.30.30">
    <property type="match status" value="1"/>
</dbReference>
<dbReference type="CDD" id="cd04470">
    <property type="entry name" value="S1_EF-P_repeat_1"/>
    <property type="match status" value="1"/>
</dbReference>
<dbReference type="Pfam" id="PF09285">
    <property type="entry name" value="Elong-fact-P_C"/>
    <property type="match status" value="1"/>
</dbReference>
<evidence type="ECO:0000256" key="6">
    <source>
        <dbReference type="ARBA" id="ARBA00022917"/>
    </source>
</evidence>
<keyword evidence="5 7" id="KW-0251">Elongation factor</keyword>
<dbReference type="AlphaFoldDB" id="A0A8E6B9D4"/>